<dbReference type="EMBL" id="VSRR010001728">
    <property type="protein sequence ID" value="MPC27331.1"/>
    <property type="molecule type" value="Genomic_DNA"/>
</dbReference>
<organism evidence="2 3">
    <name type="scientific">Portunus trituberculatus</name>
    <name type="common">Swimming crab</name>
    <name type="synonym">Neptunus trituberculatus</name>
    <dbReference type="NCBI Taxonomy" id="210409"/>
    <lineage>
        <taxon>Eukaryota</taxon>
        <taxon>Metazoa</taxon>
        <taxon>Ecdysozoa</taxon>
        <taxon>Arthropoda</taxon>
        <taxon>Crustacea</taxon>
        <taxon>Multicrustacea</taxon>
        <taxon>Malacostraca</taxon>
        <taxon>Eumalacostraca</taxon>
        <taxon>Eucarida</taxon>
        <taxon>Decapoda</taxon>
        <taxon>Pleocyemata</taxon>
        <taxon>Brachyura</taxon>
        <taxon>Eubrachyura</taxon>
        <taxon>Portunoidea</taxon>
        <taxon>Portunidae</taxon>
        <taxon>Portuninae</taxon>
        <taxon>Portunus</taxon>
    </lineage>
</organism>
<comment type="caution">
    <text evidence="2">The sequence shown here is derived from an EMBL/GenBank/DDBJ whole genome shotgun (WGS) entry which is preliminary data.</text>
</comment>
<evidence type="ECO:0000256" key="1">
    <source>
        <dbReference type="SAM" id="MobiDB-lite"/>
    </source>
</evidence>
<proteinExistence type="predicted"/>
<evidence type="ECO:0000313" key="3">
    <source>
        <dbReference type="Proteomes" id="UP000324222"/>
    </source>
</evidence>
<dbReference type="AlphaFoldDB" id="A0A5B7E016"/>
<reference evidence="2 3" key="1">
    <citation type="submission" date="2019-05" db="EMBL/GenBank/DDBJ databases">
        <title>Another draft genome of Portunus trituberculatus and its Hox gene families provides insights of decapod evolution.</title>
        <authorList>
            <person name="Jeong J.-H."/>
            <person name="Song I."/>
            <person name="Kim S."/>
            <person name="Choi T."/>
            <person name="Kim D."/>
            <person name="Ryu S."/>
            <person name="Kim W."/>
        </authorList>
    </citation>
    <scope>NUCLEOTIDE SEQUENCE [LARGE SCALE GENOMIC DNA]</scope>
    <source>
        <tissue evidence="2">Muscle</tissue>
    </source>
</reference>
<evidence type="ECO:0000313" key="2">
    <source>
        <dbReference type="EMBL" id="MPC27331.1"/>
    </source>
</evidence>
<accession>A0A5B7E016</accession>
<dbReference type="OrthoDB" id="10254988at2759"/>
<dbReference type="Proteomes" id="UP000324222">
    <property type="component" value="Unassembled WGS sequence"/>
</dbReference>
<gene>
    <name evidence="2" type="ORF">E2C01_020498</name>
</gene>
<sequence length="134" mass="14249">MHLGGDMGPNMGTTINKIACVKRKLNSASHIYSSSMPTALWIITLWAALVAECAGDGQELLVSSSSFLMDALEDAQQGYLRLSEKHSDVLREHLQVLGDLQLLRQERASAREAGDSACRARGPAPGTCGPASPA</sequence>
<protein>
    <submittedName>
        <fullName evidence="2">Uncharacterized protein</fullName>
    </submittedName>
</protein>
<keyword evidence="3" id="KW-1185">Reference proteome</keyword>
<name>A0A5B7E016_PORTR</name>
<feature type="region of interest" description="Disordered" evidence="1">
    <location>
        <begin position="112"/>
        <end position="134"/>
    </location>
</feature>